<name>A0A2X0KF26_9ACTN</name>
<evidence type="ECO:0000313" key="1">
    <source>
        <dbReference type="EMBL" id="RAG85729.1"/>
    </source>
</evidence>
<accession>A0A2X0KF26</accession>
<comment type="caution">
    <text evidence="1">The sequence shown here is derived from an EMBL/GenBank/DDBJ whole genome shotgun (WGS) entry which is preliminary data.</text>
</comment>
<proteinExistence type="predicted"/>
<dbReference type="EMBL" id="QKYN01000037">
    <property type="protein sequence ID" value="RAG85729.1"/>
    <property type="molecule type" value="Genomic_DNA"/>
</dbReference>
<sequence length="322" mass="35392">MADENVVNNLADADAGTDWFLLPAKVRAEVESLAGAPVVEVHTLAGARFAGLAARLRFATGARLFLKGIPTEHVLYQRYRQESAINQLLVPAGVPVPRLRHAWRTSGWWLMAFEGIAGARHPDLTPGSPDLARALGLLDRLTAAVTPAPVPEAPGFITVLGEEFRGWRQFAETAAALDPWATRNLDRLAATERFWLPYADGTILLHADLGPDTMLLGQSGTDVVVDWAYLHRGAAWIDPALFLPHLIQAGHTPEEAEALMSSNVAAWADAPPEAITFFAIALTGYWENSWRLPAPSRAPRLRPYQRQMAEIGRAWLRHRTGW</sequence>
<protein>
    <submittedName>
        <fullName evidence="1">Aminoglycoside phosphotransferase</fullName>
    </submittedName>
</protein>
<organism evidence="1 2">
    <name type="scientific">Streptacidiphilus pinicola</name>
    <dbReference type="NCBI Taxonomy" id="2219663"/>
    <lineage>
        <taxon>Bacteria</taxon>
        <taxon>Bacillati</taxon>
        <taxon>Actinomycetota</taxon>
        <taxon>Actinomycetes</taxon>
        <taxon>Kitasatosporales</taxon>
        <taxon>Streptomycetaceae</taxon>
        <taxon>Streptacidiphilus</taxon>
    </lineage>
</organism>
<dbReference type="AlphaFoldDB" id="A0A2X0KF26"/>
<dbReference type="Proteomes" id="UP000248889">
    <property type="component" value="Unassembled WGS sequence"/>
</dbReference>
<gene>
    <name evidence="1" type="ORF">DN069_09460</name>
</gene>
<keyword evidence="2" id="KW-1185">Reference proteome</keyword>
<dbReference type="InterPro" id="IPR011009">
    <property type="entry name" value="Kinase-like_dom_sf"/>
</dbReference>
<keyword evidence="1" id="KW-0808">Transferase</keyword>
<dbReference type="GO" id="GO:0016740">
    <property type="term" value="F:transferase activity"/>
    <property type="evidence" value="ECO:0007669"/>
    <property type="project" value="UniProtKB-KW"/>
</dbReference>
<dbReference type="RefSeq" id="WP_111500431.1">
    <property type="nucleotide sequence ID" value="NZ_QKYN01000037.1"/>
</dbReference>
<reference evidence="1 2" key="1">
    <citation type="submission" date="2018-06" db="EMBL/GenBank/DDBJ databases">
        <title>Streptacidiphilus pinicola sp. nov., isolated from pine grove soil.</title>
        <authorList>
            <person name="Roh S.G."/>
            <person name="Park S."/>
            <person name="Kim M.-K."/>
            <person name="Yun B.-R."/>
            <person name="Park J."/>
            <person name="Kim M.J."/>
            <person name="Kim Y.S."/>
            <person name="Kim S.B."/>
        </authorList>
    </citation>
    <scope>NUCLEOTIDE SEQUENCE [LARGE SCALE GENOMIC DNA]</scope>
    <source>
        <strain evidence="1 2">MMS16-CNU450</strain>
    </source>
</reference>
<evidence type="ECO:0000313" key="2">
    <source>
        <dbReference type="Proteomes" id="UP000248889"/>
    </source>
</evidence>
<dbReference type="OrthoDB" id="2570531at2"/>
<dbReference type="SUPFAM" id="SSF56112">
    <property type="entry name" value="Protein kinase-like (PK-like)"/>
    <property type="match status" value="1"/>
</dbReference>